<feature type="domain" description="SsuA/THI5-like" evidence="5">
    <location>
        <begin position="52"/>
        <end position="268"/>
    </location>
</feature>
<evidence type="ECO:0000256" key="1">
    <source>
        <dbReference type="ARBA" id="ARBA00004418"/>
    </source>
</evidence>
<comment type="caution">
    <text evidence="6">The sequence shown here is derived from an EMBL/GenBank/DDBJ whole genome shotgun (WGS) entry which is preliminary data.</text>
</comment>
<comment type="subcellular location">
    <subcellularLocation>
        <location evidence="1">Periplasm</location>
    </subcellularLocation>
</comment>
<dbReference type="PROSITE" id="PS51257">
    <property type="entry name" value="PROKAR_LIPOPROTEIN"/>
    <property type="match status" value="1"/>
</dbReference>
<feature type="signal peptide" evidence="4">
    <location>
        <begin position="1"/>
        <end position="24"/>
    </location>
</feature>
<evidence type="ECO:0000256" key="3">
    <source>
        <dbReference type="ARBA" id="ARBA00022729"/>
    </source>
</evidence>
<evidence type="ECO:0000256" key="4">
    <source>
        <dbReference type="SAM" id="SignalP"/>
    </source>
</evidence>
<dbReference type="Pfam" id="PF09084">
    <property type="entry name" value="NMT1"/>
    <property type="match status" value="1"/>
</dbReference>
<evidence type="ECO:0000313" key="6">
    <source>
        <dbReference type="EMBL" id="MBD8036740.1"/>
    </source>
</evidence>
<dbReference type="PANTHER" id="PTHR30024">
    <property type="entry name" value="ALIPHATIC SULFONATES-BINDING PROTEIN-RELATED"/>
    <property type="match status" value="1"/>
</dbReference>
<reference evidence="6 7" key="1">
    <citation type="submission" date="2020-08" db="EMBL/GenBank/DDBJ databases">
        <title>A Genomic Blueprint of the Chicken Gut Microbiome.</title>
        <authorList>
            <person name="Gilroy R."/>
            <person name="Ravi A."/>
            <person name="Getino M."/>
            <person name="Pursley I."/>
            <person name="Horton D.L."/>
            <person name="Alikhan N.-F."/>
            <person name="Baker D."/>
            <person name="Gharbi K."/>
            <person name="Hall N."/>
            <person name="Watson M."/>
            <person name="Adriaenssens E.M."/>
            <person name="Foster-Nyarko E."/>
            <person name="Jarju S."/>
            <person name="Secka A."/>
            <person name="Antonio M."/>
            <person name="Oren A."/>
            <person name="Chaudhuri R."/>
            <person name="La Ragione R.M."/>
            <person name="Hildebrand F."/>
            <person name="Pallen M.J."/>
        </authorList>
    </citation>
    <scope>NUCLEOTIDE SEQUENCE [LARGE SCALE GENOMIC DNA]</scope>
    <source>
        <strain evidence="6 7">A46</strain>
    </source>
</reference>
<evidence type="ECO:0000313" key="7">
    <source>
        <dbReference type="Proteomes" id="UP000619101"/>
    </source>
</evidence>
<proteinExistence type="inferred from homology"/>
<dbReference type="EMBL" id="JACSPZ010000003">
    <property type="protein sequence ID" value="MBD8036740.1"/>
    <property type="molecule type" value="Genomic_DNA"/>
</dbReference>
<keyword evidence="7" id="KW-1185">Reference proteome</keyword>
<accession>A0ABR8XXT2</accession>
<dbReference type="Gene3D" id="3.40.190.10">
    <property type="entry name" value="Periplasmic binding protein-like II"/>
    <property type="match status" value="2"/>
</dbReference>
<organism evidence="6 7">
    <name type="scientific">Solibacillus faecavium</name>
    <dbReference type="NCBI Taxonomy" id="2762221"/>
    <lineage>
        <taxon>Bacteria</taxon>
        <taxon>Bacillati</taxon>
        <taxon>Bacillota</taxon>
        <taxon>Bacilli</taxon>
        <taxon>Bacillales</taxon>
        <taxon>Caryophanaceae</taxon>
        <taxon>Solibacillus</taxon>
    </lineage>
</organism>
<dbReference type="RefSeq" id="WP_191699721.1">
    <property type="nucleotide sequence ID" value="NZ_JACSPZ010000003.1"/>
</dbReference>
<gene>
    <name evidence="6" type="ORF">H9635_08295</name>
</gene>
<dbReference type="PANTHER" id="PTHR30024:SF47">
    <property type="entry name" value="TAURINE-BINDING PERIPLASMIC PROTEIN"/>
    <property type="match status" value="1"/>
</dbReference>
<keyword evidence="3 4" id="KW-0732">Signal</keyword>
<dbReference type="InterPro" id="IPR015168">
    <property type="entry name" value="SsuA/THI5"/>
</dbReference>
<dbReference type="SUPFAM" id="SSF53850">
    <property type="entry name" value="Periplasmic binding protein-like II"/>
    <property type="match status" value="1"/>
</dbReference>
<evidence type="ECO:0000259" key="5">
    <source>
        <dbReference type="Pfam" id="PF09084"/>
    </source>
</evidence>
<dbReference type="Proteomes" id="UP000619101">
    <property type="component" value="Unassembled WGS sequence"/>
</dbReference>
<name>A0ABR8XXT2_9BACL</name>
<sequence length="332" mass="36601">MMKIQKNGFYLLMLMMLLLLSACSKDEAKTTASAENGGVIPLKVGIQKNAALTNAWIAESVGIYEEHGLDVKLIEFKSGSESINAQRSGSVDIILSAPGTAMVANESGFDLVSIAQNEIAQAEGPDTASVQVLADSNIESLKDLEGKKVAIYDSRNQLVLGLKKIIEESGADVDKVEFVEVPFSSMGDALKNNQVDAISLVDPYTTQLVSEGTTKVISWNYVESIPEQPVGAWYARSKFVEENPEAVSRFYDAISASIEYMLADEERAKKHIVDFTGVDEKLITDMPQIAWSNEFNKDVWQQIVDMYVEAGELKQKHEATEYFSQYVTETLK</sequence>
<protein>
    <submittedName>
        <fullName evidence="6">ABC transporter substrate-binding protein</fullName>
    </submittedName>
</protein>
<feature type="chain" id="PRO_5047288495" evidence="4">
    <location>
        <begin position="25"/>
        <end position="332"/>
    </location>
</feature>
<evidence type="ECO:0000256" key="2">
    <source>
        <dbReference type="ARBA" id="ARBA00010742"/>
    </source>
</evidence>
<comment type="similarity">
    <text evidence="2">Belongs to the bacterial solute-binding protein SsuA/TauA family.</text>
</comment>